<evidence type="ECO:0000259" key="2">
    <source>
        <dbReference type="PROSITE" id="PS50011"/>
    </source>
</evidence>
<dbReference type="GO" id="GO:0005524">
    <property type="term" value="F:ATP binding"/>
    <property type="evidence" value="ECO:0007669"/>
    <property type="project" value="InterPro"/>
</dbReference>
<name>A0AAD7K9C8_9AGAR</name>
<dbReference type="EMBL" id="JARKIB010000004">
    <property type="protein sequence ID" value="KAJ7781026.1"/>
    <property type="molecule type" value="Genomic_DNA"/>
</dbReference>
<gene>
    <name evidence="3" type="ORF">B0H16DRAFT_1404136</name>
</gene>
<dbReference type="GO" id="GO:0004672">
    <property type="term" value="F:protein kinase activity"/>
    <property type="evidence" value="ECO:0007669"/>
    <property type="project" value="InterPro"/>
</dbReference>
<proteinExistence type="predicted"/>
<dbReference type="PANTHER" id="PTHR38248">
    <property type="entry name" value="FUNK1 6"/>
    <property type="match status" value="1"/>
</dbReference>
<dbReference type="PROSITE" id="PS00109">
    <property type="entry name" value="PROTEIN_KINASE_TYR"/>
    <property type="match status" value="1"/>
</dbReference>
<evidence type="ECO:0000313" key="4">
    <source>
        <dbReference type="Proteomes" id="UP001215598"/>
    </source>
</evidence>
<dbReference type="AlphaFoldDB" id="A0AAD7K9C8"/>
<protein>
    <recommendedName>
        <fullName evidence="2">Protein kinase domain-containing protein</fullName>
    </recommendedName>
</protein>
<dbReference type="PANTHER" id="PTHR38248:SF2">
    <property type="entry name" value="FUNK1 11"/>
    <property type="match status" value="1"/>
</dbReference>
<accession>A0AAD7K9C8</accession>
<dbReference type="Proteomes" id="UP001215598">
    <property type="component" value="Unassembled WGS sequence"/>
</dbReference>
<dbReference type="Pfam" id="PF17667">
    <property type="entry name" value="Pkinase_fungal"/>
    <property type="match status" value="2"/>
</dbReference>
<organism evidence="3 4">
    <name type="scientific">Mycena metata</name>
    <dbReference type="NCBI Taxonomy" id="1033252"/>
    <lineage>
        <taxon>Eukaryota</taxon>
        <taxon>Fungi</taxon>
        <taxon>Dikarya</taxon>
        <taxon>Basidiomycota</taxon>
        <taxon>Agaricomycotina</taxon>
        <taxon>Agaricomycetes</taxon>
        <taxon>Agaricomycetidae</taxon>
        <taxon>Agaricales</taxon>
        <taxon>Marasmiineae</taxon>
        <taxon>Mycenaceae</taxon>
        <taxon>Mycena</taxon>
    </lineage>
</organism>
<evidence type="ECO:0000256" key="1">
    <source>
        <dbReference type="SAM" id="MobiDB-lite"/>
    </source>
</evidence>
<feature type="domain" description="Protein kinase" evidence="2">
    <location>
        <begin position="244"/>
        <end position="604"/>
    </location>
</feature>
<dbReference type="InterPro" id="IPR000719">
    <property type="entry name" value="Prot_kinase_dom"/>
</dbReference>
<comment type="caution">
    <text evidence="3">The sequence shown here is derived from an EMBL/GenBank/DDBJ whole genome shotgun (WGS) entry which is preliminary data.</text>
</comment>
<dbReference type="Gene3D" id="1.10.510.10">
    <property type="entry name" value="Transferase(Phosphotransferase) domain 1"/>
    <property type="match status" value="1"/>
</dbReference>
<dbReference type="SUPFAM" id="SSF56112">
    <property type="entry name" value="Protein kinase-like (PK-like)"/>
    <property type="match status" value="1"/>
</dbReference>
<dbReference type="InterPro" id="IPR040976">
    <property type="entry name" value="Pkinase_fungal"/>
</dbReference>
<feature type="compositionally biased region" description="Basic and acidic residues" evidence="1">
    <location>
        <begin position="699"/>
        <end position="708"/>
    </location>
</feature>
<dbReference type="PROSITE" id="PS50011">
    <property type="entry name" value="PROTEIN_KINASE_DOM"/>
    <property type="match status" value="1"/>
</dbReference>
<dbReference type="InterPro" id="IPR008266">
    <property type="entry name" value="Tyr_kinase_AS"/>
</dbReference>
<evidence type="ECO:0000313" key="3">
    <source>
        <dbReference type="EMBL" id="KAJ7781026.1"/>
    </source>
</evidence>
<keyword evidence="4" id="KW-1185">Reference proteome</keyword>
<sequence length="717" mass="79333">MDRWKHRMIHGYSRVVPVADFFAVYMHGDAKPPTLGQIDKIVNSSQTQLKKTANEIKNNKIELNMYPTFIEYVQTMAANLPASTRPTFDNTSGITFKRLHPTDHDSRPDVCAPLAGLKLPEIWEWHHVGTVIEFKLYDDPFDASGNIKSGQLANLVQLLKNARCILMASGACYVFVVSVFRNNARLFRVDRSGYIVSNAFDWSVNARVFPEFYWRLYNGAKGGRLLGHDSTVSTPTLPQKKKMFARLKKLPQYASMSFEDATARSRWVKVKFGDKDTQAFTVGPPIFQSKGLFGRGTRVERVLIEGQNPPQMYAMKDAWRQACRRPESHFYEVIQDYANEKCAGKTNGLATCVGSLDLSTLHPEHKTITAGLRADGNELLDRCHDRSLFTPVGFTLDQFHSTKQLVQALRSAIAGHELALLAGVLHRDVSAGNVLIDEGAPALADAGFILDFDYSEFTEAGLERFAKLHPDFHMEEVDKDLKDITGTYPFMALPALVHMMQPGVAHTYSSQHDLESFYWLLVWLLLRHTDHCHIDGPDACSGVFDGEARQVFRAKSSWLANLGIGGPRLPIVNNAPLTSLVDKLNEMFRIQNTPSGAHATHETLLAAFDAALESAGWPENDTAKIFVAPLTNRDMPPPVVPGSTGSQASWDSSGSYWRAATKAAVVVPPASTASQAVVQGRRQPTAGGSGSGSGIKRKAVAEVEEKPPKGNKRLNRK</sequence>
<dbReference type="InterPro" id="IPR011009">
    <property type="entry name" value="Kinase-like_dom_sf"/>
</dbReference>
<reference evidence="3" key="1">
    <citation type="submission" date="2023-03" db="EMBL/GenBank/DDBJ databases">
        <title>Massive genome expansion in bonnet fungi (Mycena s.s.) driven by repeated elements and novel gene families across ecological guilds.</title>
        <authorList>
            <consortium name="Lawrence Berkeley National Laboratory"/>
            <person name="Harder C.B."/>
            <person name="Miyauchi S."/>
            <person name="Viragh M."/>
            <person name="Kuo A."/>
            <person name="Thoen E."/>
            <person name="Andreopoulos B."/>
            <person name="Lu D."/>
            <person name="Skrede I."/>
            <person name="Drula E."/>
            <person name="Henrissat B."/>
            <person name="Morin E."/>
            <person name="Kohler A."/>
            <person name="Barry K."/>
            <person name="LaButti K."/>
            <person name="Morin E."/>
            <person name="Salamov A."/>
            <person name="Lipzen A."/>
            <person name="Mereny Z."/>
            <person name="Hegedus B."/>
            <person name="Baldrian P."/>
            <person name="Stursova M."/>
            <person name="Weitz H."/>
            <person name="Taylor A."/>
            <person name="Grigoriev I.V."/>
            <person name="Nagy L.G."/>
            <person name="Martin F."/>
            <person name="Kauserud H."/>
        </authorList>
    </citation>
    <scope>NUCLEOTIDE SEQUENCE</scope>
    <source>
        <strain evidence="3">CBHHK182m</strain>
    </source>
</reference>
<feature type="region of interest" description="Disordered" evidence="1">
    <location>
        <begin position="670"/>
        <end position="717"/>
    </location>
</feature>